<dbReference type="eggNOG" id="COG2951">
    <property type="taxonomic scope" value="Bacteria"/>
</dbReference>
<dbReference type="GO" id="GO:0009253">
    <property type="term" value="P:peptidoglycan catabolic process"/>
    <property type="evidence" value="ECO:0007669"/>
    <property type="project" value="TreeGrafter"/>
</dbReference>
<dbReference type="STRING" id="1195246.AGRI_05887"/>
<dbReference type="InterPro" id="IPR011970">
    <property type="entry name" value="MltB_2"/>
</dbReference>
<dbReference type="Pfam" id="PF13406">
    <property type="entry name" value="SLT_2"/>
    <property type="match status" value="1"/>
</dbReference>
<name>I9P445_9ALTE</name>
<protein>
    <submittedName>
        <fullName evidence="3">Transglycosylase</fullName>
    </submittedName>
</protein>
<dbReference type="InterPro" id="IPR043426">
    <property type="entry name" value="MltB-like"/>
</dbReference>
<dbReference type="PATRIC" id="fig|1195246.3.peg.1162"/>
<comment type="caution">
    <text evidence="3">The sequence shown here is derived from an EMBL/GenBank/DDBJ whole genome shotgun (WGS) entry which is preliminary data.</text>
</comment>
<dbReference type="InterPro" id="IPR023346">
    <property type="entry name" value="Lysozyme-like_dom_sf"/>
</dbReference>
<evidence type="ECO:0000256" key="1">
    <source>
        <dbReference type="SAM" id="SignalP"/>
    </source>
</evidence>
<feature type="domain" description="Transglycosylase SLT" evidence="2">
    <location>
        <begin position="38"/>
        <end position="343"/>
    </location>
</feature>
<proteinExistence type="predicted"/>
<dbReference type="SUPFAM" id="SSF53955">
    <property type="entry name" value="Lysozyme-like"/>
    <property type="match status" value="1"/>
</dbReference>
<evidence type="ECO:0000259" key="2">
    <source>
        <dbReference type="Pfam" id="PF13406"/>
    </source>
</evidence>
<dbReference type="RefSeq" id="WP_008984090.1">
    <property type="nucleotide sequence ID" value="NZ_AKKU01000011.1"/>
</dbReference>
<reference evidence="3 4" key="1">
    <citation type="journal article" date="2012" name="J. Bacteriol.">
        <title>Genome Sequence of Pectin-Degrading Alishewanella agri, Isolated from Landfill Soil.</title>
        <authorList>
            <person name="Kim J."/>
            <person name="Jung J."/>
            <person name="Sung J.S."/>
            <person name="Chun J."/>
            <person name="Park W."/>
        </authorList>
    </citation>
    <scope>NUCLEOTIDE SEQUENCE [LARGE SCALE GENOMIC DNA]</scope>
    <source>
        <strain evidence="3 4">BL06</strain>
    </source>
</reference>
<dbReference type="InterPro" id="IPR031304">
    <property type="entry name" value="SLT_2"/>
</dbReference>
<dbReference type="FunFam" id="1.10.8.350:FF:000001">
    <property type="entry name" value="Lytic murein transglycosylase B"/>
    <property type="match status" value="1"/>
</dbReference>
<accession>I9P445</accession>
<dbReference type="Proteomes" id="UP000035062">
    <property type="component" value="Unassembled WGS sequence"/>
</dbReference>
<gene>
    <name evidence="3" type="ORF">AGRI_05887</name>
</gene>
<evidence type="ECO:0000313" key="3">
    <source>
        <dbReference type="EMBL" id="EIW89609.1"/>
    </source>
</evidence>
<dbReference type="EMBL" id="AKKU01000011">
    <property type="protein sequence ID" value="EIW89609.1"/>
    <property type="molecule type" value="Genomic_DNA"/>
</dbReference>
<keyword evidence="1" id="KW-0732">Signal</keyword>
<dbReference type="PANTHER" id="PTHR30163">
    <property type="entry name" value="MEMBRANE-BOUND LYTIC MUREIN TRANSGLYCOSYLASE B"/>
    <property type="match status" value="1"/>
</dbReference>
<dbReference type="GO" id="GO:0008933">
    <property type="term" value="F:peptidoglycan lytic transglycosylase activity"/>
    <property type="evidence" value="ECO:0007669"/>
    <property type="project" value="TreeGrafter"/>
</dbReference>
<dbReference type="PANTHER" id="PTHR30163:SF8">
    <property type="entry name" value="LYTIC MUREIN TRANSGLYCOSYLASE"/>
    <property type="match status" value="1"/>
</dbReference>
<dbReference type="NCBIfam" id="TIGR02283">
    <property type="entry name" value="MltB_2"/>
    <property type="match status" value="1"/>
</dbReference>
<dbReference type="Gene3D" id="1.10.530.10">
    <property type="match status" value="1"/>
</dbReference>
<organism evidence="3 4">
    <name type="scientific">Alishewanella agri BL06</name>
    <dbReference type="NCBI Taxonomy" id="1195246"/>
    <lineage>
        <taxon>Bacteria</taxon>
        <taxon>Pseudomonadati</taxon>
        <taxon>Pseudomonadota</taxon>
        <taxon>Gammaproteobacteria</taxon>
        <taxon>Alteromonadales</taxon>
        <taxon>Alteromonadaceae</taxon>
        <taxon>Alishewanella</taxon>
    </lineage>
</organism>
<dbReference type="AlphaFoldDB" id="I9P445"/>
<sequence>MKIKLLHRLFLGSALLLSSQLFSPLVLANDSPATKPDFASYTSALKQEALSRGYDASLLDAVFSSLQFHERVVSADRSQPEVVETLDTYLPKRVSETRIRMARERYQQYQPQLEEIGKRYGVQPRFIVALWGLESSFGRFQGNYSIPSALATLAYEGRRETFFRTEFFHALDILAQGHIDLDNMKGSWAGAMGQSQFMPSSFLSYAQDGDGDGKKDIWTNELDVFASIANYLKQQGWDYSKTWGREVKLPAGFDTGHAIQRGSLARNEWLGRWNASARSMADWHQLGVRRLNGEVLPQRDISAALVLPDGPTGRAFLAYDNYKSLMHWNRSYYFVTSVGYLADLIVAEQT</sequence>
<keyword evidence="4" id="KW-1185">Reference proteome</keyword>
<dbReference type="Gene3D" id="1.10.8.350">
    <property type="entry name" value="Bacterial muramidase"/>
    <property type="match status" value="1"/>
</dbReference>
<dbReference type="CDD" id="cd13399">
    <property type="entry name" value="Slt35-like"/>
    <property type="match status" value="1"/>
</dbReference>
<feature type="chain" id="PRO_5003723174" evidence="1">
    <location>
        <begin position="29"/>
        <end position="350"/>
    </location>
</feature>
<feature type="signal peptide" evidence="1">
    <location>
        <begin position="1"/>
        <end position="28"/>
    </location>
</feature>
<evidence type="ECO:0000313" key="4">
    <source>
        <dbReference type="Proteomes" id="UP000035062"/>
    </source>
</evidence>